<dbReference type="Proteomes" id="UP000192276">
    <property type="component" value="Unassembled WGS sequence"/>
</dbReference>
<evidence type="ECO:0000313" key="2">
    <source>
        <dbReference type="Proteomes" id="UP000192276"/>
    </source>
</evidence>
<sequence>MKQVFSVLSVTCVAFFTIFLSTTNVGCKKGDDGAKGDTGTANVMFSGWLNVKFQPQTNNDGDTVVWTAEIDAPKLTKAILDSGTVKVYLNIGTAASQTVFPLPIADFYYAAAYIESLNLYYTPGKITMYASQDASTETVAGQTYYQFRYVIIPGGVPAGRMGTDYQAVKDYYKIPD</sequence>
<keyword evidence="2" id="KW-1185">Reference proteome</keyword>
<proteinExistence type="predicted"/>
<protein>
    <submittedName>
        <fullName evidence="1">Uncharacterized protein</fullName>
    </submittedName>
</protein>
<dbReference type="STRING" id="550983.A4R26_19560"/>
<comment type="caution">
    <text evidence="1">The sequence shown here is derived from an EMBL/GenBank/DDBJ whole genome shotgun (WGS) entry which is preliminary data.</text>
</comment>
<evidence type="ECO:0000313" key="1">
    <source>
        <dbReference type="EMBL" id="OQP60802.1"/>
    </source>
</evidence>
<dbReference type="AlphaFoldDB" id="A0A1V9FR41"/>
<gene>
    <name evidence="1" type="ORF">A4R26_19560</name>
</gene>
<accession>A0A1V9FR41</accession>
<name>A0A1V9FR41_9BACT</name>
<reference evidence="2" key="1">
    <citation type="submission" date="2016-04" db="EMBL/GenBank/DDBJ databases">
        <authorList>
            <person name="Chen L."/>
            <person name="Zhuang W."/>
            <person name="Wang G."/>
        </authorList>
    </citation>
    <scope>NUCLEOTIDE SEQUENCE [LARGE SCALE GENOMIC DNA]</scope>
    <source>
        <strain evidence="2">208</strain>
    </source>
</reference>
<dbReference type="RefSeq" id="WP_081164262.1">
    <property type="nucleotide sequence ID" value="NZ_LWBP01000145.1"/>
</dbReference>
<organism evidence="1 2">
    <name type="scientific">Niastella populi</name>
    <dbReference type="NCBI Taxonomy" id="550983"/>
    <lineage>
        <taxon>Bacteria</taxon>
        <taxon>Pseudomonadati</taxon>
        <taxon>Bacteroidota</taxon>
        <taxon>Chitinophagia</taxon>
        <taxon>Chitinophagales</taxon>
        <taxon>Chitinophagaceae</taxon>
        <taxon>Niastella</taxon>
    </lineage>
</organism>
<dbReference type="EMBL" id="LWBP01000145">
    <property type="protein sequence ID" value="OQP60802.1"/>
    <property type="molecule type" value="Genomic_DNA"/>
</dbReference>
<dbReference type="OrthoDB" id="956932at2"/>